<dbReference type="Proteomes" id="UP001054821">
    <property type="component" value="Chromosome 5"/>
</dbReference>
<feature type="compositionally biased region" description="Basic and acidic residues" evidence="5">
    <location>
        <begin position="308"/>
        <end position="320"/>
    </location>
</feature>
<gene>
    <name evidence="8" type="ORF">L3X38_026799</name>
</gene>
<evidence type="ECO:0000256" key="4">
    <source>
        <dbReference type="SAM" id="Coils"/>
    </source>
</evidence>
<dbReference type="PANTHER" id="PTHR48449">
    <property type="entry name" value="DUF1985 DOMAIN-CONTAINING PROTEIN"/>
    <property type="match status" value="1"/>
</dbReference>
<evidence type="ECO:0000259" key="6">
    <source>
        <dbReference type="Pfam" id="PF02902"/>
    </source>
</evidence>
<dbReference type="SUPFAM" id="SSF54001">
    <property type="entry name" value="Cysteine proteinases"/>
    <property type="match status" value="1"/>
</dbReference>
<feature type="coiled-coil region" evidence="4">
    <location>
        <begin position="340"/>
        <end position="374"/>
    </location>
</feature>
<dbReference type="GO" id="GO:0006508">
    <property type="term" value="P:proteolysis"/>
    <property type="evidence" value="ECO:0007669"/>
    <property type="project" value="UniProtKB-KW"/>
</dbReference>
<feature type="domain" description="Ubiquitin-like protease family profile" evidence="6">
    <location>
        <begin position="779"/>
        <end position="855"/>
    </location>
</feature>
<keyword evidence="3" id="KW-0378">Hydrolase</keyword>
<evidence type="ECO:0000313" key="8">
    <source>
        <dbReference type="EMBL" id="KAI5327403.1"/>
    </source>
</evidence>
<name>A0AAD4VMY3_PRUDU</name>
<dbReference type="GO" id="GO:0008234">
    <property type="term" value="F:cysteine-type peptidase activity"/>
    <property type="evidence" value="ECO:0007669"/>
    <property type="project" value="InterPro"/>
</dbReference>
<evidence type="ECO:0000256" key="5">
    <source>
        <dbReference type="SAM" id="MobiDB-lite"/>
    </source>
</evidence>
<keyword evidence="9" id="KW-1185">Reference proteome</keyword>
<proteinExistence type="inferred from homology"/>
<dbReference type="InterPro" id="IPR038765">
    <property type="entry name" value="Papain-like_cys_pep_sf"/>
</dbReference>
<dbReference type="Gene3D" id="3.40.395.10">
    <property type="entry name" value="Adenoviral Proteinase, Chain A"/>
    <property type="match status" value="1"/>
</dbReference>
<reference evidence="8 9" key="1">
    <citation type="journal article" date="2022" name="G3 (Bethesda)">
        <title>Whole-genome sequence and methylome profiling of the almond [Prunus dulcis (Mill.) D.A. Webb] cultivar 'Nonpareil'.</title>
        <authorList>
            <person name="D'Amico-Willman K.M."/>
            <person name="Ouma W.Z."/>
            <person name="Meulia T."/>
            <person name="Sideli G.M."/>
            <person name="Gradziel T.M."/>
            <person name="Fresnedo-Ramirez J."/>
        </authorList>
    </citation>
    <scope>NUCLEOTIDE SEQUENCE [LARGE SCALE GENOMIC DNA]</scope>
    <source>
        <strain evidence="8">Clone GOH B32 T37-40</strain>
    </source>
</reference>
<feature type="region of interest" description="Disordered" evidence="5">
    <location>
        <begin position="602"/>
        <end position="631"/>
    </location>
</feature>
<sequence length="864" mass="97770">MACEAKLMIPEDEKYEGKPFALSHTRTAITTIKAKFNTQQLQRFEGSCFGHLLLIEDLKWNSQIVHGLLMRKANPKTVTQATNENCSLKRKYFSSNKPATLSDLHTAFIECTDDEDALKLGMVYFANFVLLGTEKHVLIDMRYLKLAEDLEEFDKYPWGAVSYAMTNASLLRAVCAEYQRVKVPQKIKMPKQSGKRAQTRMQSGRPREYIIRGFGFALQIWAFEVFLALEALHFTVHEDNRHIPRILHWRSNTVARFREAKSQVFENFEVDVQLLRPTDIEKQQPYWSWGDDDNEEEIVELFGDEAEEKTGTSSEEKDAAVEETATLPSSSKGKRSVNDVRSLKHRLRSTKDQLEKLRSSNQGLRNRVRDLEAIVQKNFGDGGVKKNYGGEGHEEVCTAQMNEGGQNELSPFNKPTSPTTAAPKIDTQVSADGVEAFPGMHTERSEMEAAVCGDGVEGFPAMHIEGAAREAEVPVDGVEPFPAMEVIDTEIETSVRERQVDQQPHKVPTSEDVKLPSLEDALLPTPEDGNGYRVICKTMLNLLEDWKKTEIEGVGCKVRPPMKCNISMVGDEGDNEATATVRKPDAEGKGCRLKRAATPLLSPFTDPSKKKRKVTDLHAQTPQPPFDPTTPVAMDDVKAIIQVCRAWKTDISAELELEPFEVGADFFYKLLDETAWMSSRHLDMAMLLIRKRQLSHPQLFGREWTTAEFCLQQFLQPFAMPSGKRVTRKQYAARTVDPPPNYLKNVHHFVNGSWQHGYAQAWKKVRKPITHTLAKVLHEMRFYEKSEVEAVKRKGTDMSNFNPFTICRISDVPQQSDGTSCGIMTVKYIEYLSAGIPLHTIDPSKFGYYRLKLAIEAFRGEAYV</sequence>
<feature type="domain" description="DUF1985" evidence="7">
    <location>
        <begin position="65"/>
        <end position="167"/>
    </location>
</feature>
<comment type="similarity">
    <text evidence="1">Belongs to the peptidase C48 family.</text>
</comment>
<protein>
    <recommendedName>
        <fullName evidence="10">DUF1985 domain-containing protein</fullName>
    </recommendedName>
</protein>
<evidence type="ECO:0000256" key="2">
    <source>
        <dbReference type="ARBA" id="ARBA00022670"/>
    </source>
</evidence>
<dbReference type="Pfam" id="PF02902">
    <property type="entry name" value="Peptidase_C48"/>
    <property type="match status" value="1"/>
</dbReference>
<evidence type="ECO:0008006" key="10">
    <source>
        <dbReference type="Google" id="ProtNLM"/>
    </source>
</evidence>
<dbReference type="InterPro" id="IPR015410">
    <property type="entry name" value="DUF1985"/>
</dbReference>
<feature type="region of interest" description="Disordered" evidence="5">
    <location>
        <begin position="305"/>
        <end position="340"/>
    </location>
</feature>
<evidence type="ECO:0000313" key="9">
    <source>
        <dbReference type="Proteomes" id="UP001054821"/>
    </source>
</evidence>
<dbReference type="EMBL" id="JAJFAZ020000005">
    <property type="protein sequence ID" value="KAI5327403.1"/>
    <property type="molecule type" value="Genomic_DNA"/>
</dbReference>
<keyword evidence="4" id="KW-0175">Coiled coil</keyword>
<accession>A0AAD4VMY3</accession>
<dbReference type="InterPro" id="IPR003653">
    <property type="entry name" value="Peptidase_C48_C"/>
</dbReference>
<dbReference type="AlphaFoldDB" id="A0AAD4VMY3"/>
<evidence type="ECO:0000256" key="1">
    <source>
        <dbReference type="ARBA" id="ARBA00005234"/>
    </source>
</evidence>
<evidence type="ECO:0000256" key="3">
    <source>
        <dbReference type="ARBA" id="ARBA00022801"/>
    </source>
</evidence>
<keyword evidence="2" id="KW-0645">Protease</keyword>
<evidence type="ECO:0000259" key="7">
    <source>
        <dbReference type="Pfam" id="PF09331"/>
    </source>
</evidence>
<dbReference type="Pfam" id="PF09331">
    <property type="entry name" value="DUF1985"/>
    <property type="match status" value="1"/>
</dbReference>
<comment type="caution">
    <text evidence="8">The sequence shown here is derived from an EMBL/GenBank/DDBJ whole genome shotgun (WGS) entry which is preliminary data.</text>
</comment>
<organism evidence="8 9">
    <name type="scientific">Prunus dulcis</name>
    <name type="common">Almond</name>
    <name type="synonym">Amygdalus dulcis</name>
    <dbReference type="NCBI Taxonomy" id="3755"/>
    <lineage>
        <taxon>Eukaryota</taxon>
        <taxon>Viridiplantae</taxon>
        <taxon>Streptophyta</taxon>
        <taxon>Embryophyta</taxon>
        <taxon>Tracheophyta</taxon>
        <taxon>Spermatophyta</taxon>
        <taxon>Magnoliopsida</taxon>
        <taxon>eudicotyledons</taxon>
        <taxon>Gunneridae</taxon>
        <taxon>Pentapetalae</taxon>
        <taxon>rosids</taxon>
        <taxon>fabids</taxon>
        <taxon>Rosales</taxon>
        <taxon>Rosaceae</taxon>
        <taxon>Amygdaloideae</taxon>
        <taxon>Amygdaleae</taxon>
        <taxon>Prunus</taxon>
    </lineage>
</organism>
<dbReference type="PANTHER" id="PTHR48449:SF1">
    <property type="entry name" value="DUF1985 DOMAIN-CONTAINING PROTEIN"/>
    <property type="match status" value="1"/>
</dbReference>